<comment type="subcellular location">
    <subcellularLocation>
        <location evidence="1">Membrane</location>
        <topology evidence="1">Multi-pass membrane protein</topology>
    </subcellularLocation>
</comment>
<keyword evidence="8" id="KW-1185">Reference proteome</keyword>
<protein>
    <recommendedName>
        <fullName evidence="6">Rhodopsin domain-containing protein</fullName>
    </recommendedName>
</protein>
<gene>
    <name evidence="7" type="ORF">B5807_02571</name>
</gene>
<dbReference type="Pfam" id="PF20684">
    <property type="entry name" value="Fung_rhodopsin"/>
    <property type="match status" value="1"/>
</dbReference>
<keyword evidence="2" id="KW-0812">Transmembrane</keyword>
<accession>A0A1Y2MB01</accession>
<keyword evidence="3" id="KW-1133">Transmembrane helix</keyword>
<dbReference type="PANTHER" id="PTHR33048">
    <property type="entry name" value="PTH11-LIKE INTEGRAL MEMBRANE PROTEIN (AFU_ORTHOLOGUE AFUA_5G11245)"/>
    <property type="match status" value="1"/>
</dbReference>
<evidence type="ECO:0000313" key="7">
    <source>
        <dbReference type="EMBL" id="OSS53270.1"/>
    </source>
</evidence>
<evidence type="ECO:0000256" key="4">
    <source>
        <dbReference type="ARBA" id="ARBA00023136"/>
    </source>
</evidence>
<dbReference type="PANTHER" id="PTHR33048:SF160">
    <property type="entry name" value="SAT4 FAMILY MEMBRANE PROTEIN"/>
    <property type="match status" value="1"/>
</dbReference>
<reference evidence="7 8" key="1">
    <citation type="journal article" date="2017" name="Genome Announc.">
        <title>Genome sequence of the saprophytic ascomycete Epicoccum nigrum ICMP 19927 strain isolated from New Zealand.</title>
        <authorList>
            <person name="Fokin M."/>
            <person name="Fleetwood D."/>
            <person name="Weir B.S."/>
            <person name="Villas-Boas S.G."/>
        </authorList>
    </citation>
    <scope>NUCLEOTIDE SEQUENCE [LARGE SCALE GENOMIC DNA]</scope>
    <source>
        <strain evidence="7 8">ICMP 19927</strain>
    </source>
</reference>
<dbReference type="EMBL" id="KZ107839">
    <property type="protein sequence ID" value="OSS53270.1"/>
    <property type="molecule type" value="Genomic_DNA"/>
</dbReference>
<dbReference type="AlphaFoldDB" id="A0A1Y2MB01"/>
<evidence type="ECO:0000256" key="5">
    <source>
        <dbReference type="ARBA" id="ARBA00038359"/>
    </source>
</evidence>
<organism evidence="7 8">
    <name type="scientific">Epicoccum nigrum</name>
    <name type="common">Soil fungus</name>
    <name type="synonym">Epicoccum purpurascens</name>
    <dbReference type="NCBI Taxonomy" id="105696"/>
    <lineage>
        <taxon>Eukaryota</taxon>
        <taxon>Fungi</taxon>
        <taxon>Dikarya</taxon>
        <taxon>Ascomycota</taxon>
        <taxon>Pezizomycotina</taxon>
        <taxon>Dothideomycetes</taxon>
        <taxon>Pleosporomycetidae</taxon>
        <taxon>Pleosporales</taxon>
        <taxon>Pleosporineae</taxon>
        <taxon>Didymellaceae</taxon>
        <taxon>Epicoccum</taxon>
    </lineage>
</organism>
<evidence type="ECO:0000313" key="8">
    <source>
        <dbReference type="Proteomes" id="UP000193240"/>
    </source>
</evidence>
<proteinExistence type="inferred from homology"/>
<dbReference type="GO" id="GO:0016020">
    <property type="term" value="C:membrane"/>
    <property type="evidence" value="ECO:0007669"/>
    <property type="project" value="UniProtKB-SubCell"/>
</dbReference>
<dbReference type="InParanoid" id="A0A1Y2MB01"/>
<evidence type="ECO:0000259" key="6">
    <source>
        <dbReference type="Pfam" id="PF20684"/>
    </source>
</evidence>
<sequence length="174" mass="18910">MPFGRKIMVIAFLSFGVAVTIIGAVRTSVLVKVFVIGKAKADPTYEVSYTLSNIETGLAIIGTCGPTIKHLISCCIPTLGTPDETNAQQHTYPSTIGSQSTNRTRRYTMELHTRLCKDIDESCSDRKVLFGKDRSGDELELTKLGGGGESDRRSTASDEHLAITKIVAWKVEVS</sequence>
<name>A0A1Y2MB01_EPING</name>
<evidence type="ECO:0000256" key="1">
    <source>
        <dbReference type="ARBA" id="ARBA00004141"/>
    </source>
</evidence>
<dbReference type="InterPro" id="IPR052337">
    <property type="entry name" value="SAT4-like"/>
</dbReference>
<dbReference type="Proteomes" id="UP000193240">
    <property type="component" value="Unassembled WGS sequence"/>
</dbReference>
<dbReference type="InterPro" id="IPR049326">
    <property type="entry name" value="Rhodopsin_dom_fungi"/>
</dbReference>
<dbReference type="STRING" id="105696.A0A1Y2MB01"/>
<evidence type="ECO:0000256" key="3">
    <source>
        <dbReference type="ARBA" id="ARBA00022989"/>
    </source>
</evidence>
<feature type="domain" description="Rhodopsin" evidence="6">
    <location>
        <begin position="2"/>
        <end position="73"/>
    </location>
</feature>
<comment type="similarity">
    <text evidence="5">Belongs to the SAT4 family.</text>
</comment>
<evidence type="ECO:0000256" key="2">
    <source>
        <dbReference type="ARBA" id="ARBA00022692"/>
    </source>
</evidence>
<keyword evidence="4" id="KW-0472">Membrane</keyword>